<proteinExistence type="inferred from homology"/>
<dbReference type="GO" id="GO:0003677">
    <property type="term" value="F:DNA binding"/>
    <property type="evidence" value="ECO:0007669"/>
    <property type="project" value="UniProtKB-KW"/>
</dbReference>
<dbReference type="NCBIfam" id="NF041388">
    <property type="entry name" value="DNAstvprot_Halo"/>
    <property type="match status" value="1"/>
</dbReference>
<dbReference type="eggNOG" id="arCOG01101">
    <property type="taxonomic scope" value="Archaea"/>
</dbReference>
<dbReference type="SUPFAM" id="SSF47240">
    <property type="entry name" value="Ferritin-like"/>
    <property type="match status" value="1"/>
</dbReference>
<evidence type="ECO:0000313" key="4">
    <source>
        <dbReference type="EMBL" id="GAD51597.1"/>
    </source>
</evidence>
<dbReference type="InterPro" id="IPR002177">
    <property type="entry name" value="DPS_DNA-bd"/>
</dbReference>
<reference evidence="4 5" key="1">
    <citation type="submission" date="2013-09" db="EMBL/GenBank/DDBJ databases">
        <title>Whole genome sequencing of Halarchaeum acidiphilum strain MH1-52-1.</title>
        <authorList>
            <person name="Shimane Y."/>
            <person name="Minegishi H."/>
            <person name="Nishi S."/>
            <person name="Echigo A."/>
            <person name="Shuto A."/>
            <person name="Konishi M."/>
            <person name="Ito T."/>
            <person name="Ohkuma M."/>
            <person name="Ohta Y."/>
            <person name="Nagano Y."/>
            <person name="Tsubouchi T."/>
            <person name="Mori K."/>
            <person name="Usui K."/>
            <person name="Kamekura M."/>
            <person name="Usami R."/>
            <person name="Takaki Y."/>
            <person name="Hatada Y."/>
        </authorList>
    </citation>
    <scope>NUCLEOTIDE SEQUENCE [LARGE SCALE GENOMIC DNA]</scope>
    <source>
        <strain evidence="4 5">JCM 16109</strain>
    </source>
</reference>
<dbReference type="Pfam" id="PF00210">
    <property type="entry name" value="Ferritin"/>
    <property type="match status" value="1"/>
</dbReference>
<feature type="domain" description="Ferritin/DPS" evidence="3">
    <location>
        <begin position="53"/>
        <end position="194"/>
    </location>
</feature>
<gene>
    <name evidence="4" type="ORF">MBEHAL_0357</name>
</gene>
<dbReference type="PANTHER" id="PTHR42932">
    <property type="entry name" value="GENERAL STRESS PROTEIN 20U"/>
    <property type="match status" value="1"/>
</dbReference>
<dbReference type="InterPro" id="IPR054862">
    <property type="entry name" value="DNA_prot_starvation"/>
</dbReference>
<dbReference type="AlphaFoldDB" id="U2YS69"/>
<name>U2YS69_9EURY</name>
<dbReference type="InterPro" id="IPR009078">
    <property type="entry name" value="Ferritin-like_SF"/>
</dbReference>
<evidence type="ECO:0000259" key="3">
    <source>
        <dbReference type="Pfam" id="PF00210"/>
    </source>
</evidence>
<protein>
    <submittedName>
        <fullName evidence="4">Non-specific DNA-binding protein Dps / iron-binding ferritin-like antioxidant protein / ferroxidase</fullName>
    </submittedName>
</protein>
<dbReference type="GO" id="GO:0008199">
    <property type="term" value="F:ferric iron binding"/>
    <property type="evidence" value="ECO:0007669"/>
    <property type="project" value="InterPro"/>
</dbReference>
<keyword evidence="4" id="KW-0238">DNA-binding</keyword>
<dbReference type="Proteomes" id="UP000016986">
    <property type="component" value="Unassembled WGS sequence"/>
</dbReference>
<keyword evidence="5" id="KW-1185">Reference proteome</keyword>
<evidence type="ECO:0000256" key="1">
    <source>
        <dbReference type="ARBA" id="ARBA00009497"/>
    </source>
</evidence>
<dbReference type="PANTHER" id="PTHR42932:SF1">
    <property type="entry name" value="GENERAL STRESS PROTEIN 20U"/>
    <property type="match status" value="1"/>
</dbReference>
<sequence>MGEKIFSMEKTFNYVGRLVATTMSTQKTVRREAGTVEENALRLDRGKAEQIVEALNTDLAASYVLYHQLRKHHWNVEGAEFNDLHEFLGDRAEEAEDAADDIAERVQALGGVPVSGPAALGEHAPVDFEGEDVYDIRTSLENDREMYGDIIESVRDHVALAEDLGDYATSELLRDVLEELEDDAHDIDHYLEDDTLVLESATN</sequence>
<dbReference type="EMBL" id="BATA01000005">
    <property type="protein sequence ID" value="GAD51597.1"/>
    <property type="molecule type" value="Genomic_DNA"/>
</dbReference>
<evidence type="ECO:0000313" key="5">
    <source>
        <dbReference type="Proteomes" id="UP000016986"/>
    </source>
</evidence>
<dbReference type="PRINTS" id="PR01346">
    <property type="entry name" value="HELNAPAPROT"/>
</dbReference>
<comment type="similarity">
    <text evidence="1 2">Belongs to the Dps family.</text>
</comment>
<comment type="caution">
    <text evidence="4">The sequence shown here is derived from an EMBL/GenBank/DDBJ whole genome shotgun (WGS) entry which is preliminary data.</text>
</comment>
<organism evidence="4 5">
    <name type="scientific">Halarchaeum acidiphilum MH1-52-1</name>
    <dbReference type="NCBI Taxonomy" id="1261545"/>
    <lineage>
        <taxon>Archaea</taxon>
        <taxon>Methanobacteriati</taxon>
        <taxon>Methanobacteriota</taxon>
        <taxon>Stenosarchaea group</taxon>
        <taxon>Halobacteria</taxon>
        <taxon>Halobacteriales</taxon>
        <taxon>Halobacteriaceae</taxon>
    </lineage>
</organism>
<accession>U2YS69</accession>
<dbReference type="InterPro" id="IPR008331">
    <property type="entry name" value="Ferritin_DPS_dom"/>
</dbReference>
<evidence type="ECO:0000256" key="2">
    <source>
        <dbReference type="RuleBase" id="RU003875"/>
    </source>
</evidence>
<dbReference type="InterPro" id="IPR012347">
    <property type="entry name" value="Ferritin-like"/>
</dbReference>
<dbReference type="CDD" id="cd01043">
    <property type="entry name" value="DPS"/>
    <property type="match status" value="1"/>
</dbReference>
<dbReference type="Gene3D" id="1.20.1260.10">
    <property type="match status" value="1"/>
</dbReference>